<proteinExistence type="predicted"/>
<accession>A0A1Y2C9U7</accession>
<dbReference type="AlphaFoldDB" id="A0A1Y2C9U7"/>
<reference evidence="1 2" key="1">
    <citation type="submission" date="2016-07" db="EMBL/GenBank/DDBJ databases">
        <title>Pervasive Adenine N6-methylation of Active Genes in Fungi.</title>
        <authorList>
            <consortium name="DOE Joint Genome Institute"/>
            <person name="Mondo S.J."/>
            <person name="Dannebaum R.O."/>
            <person name="Kuo R.C."/>
            <person name="Labutti K."/>
            <person name="Haridas S."/>
            <person name="Kuo A."/>
            <person name="Salamov A."/>
            <person name="Ahrendt S.R."/>
            <person name="Lipzen A."/>
            <person name="Sullivan W."/>
            <person name="Andreopoulos W.B."/>
            <person name="Clum A."/>
            <person name="Lindquist E."/>
            <person name="Daum C."/>
            <person name="Ramamoorthy G.K."/>
            <person name="Gryganskyi A."/>
            <person name="Culley D."/>
            <person name="Magnuson J.K."/>
            <person name="James T.Y."/>
            <person name="O'Malley M.A."/>
            <person name="Stajich J.E."/>
            <person name="Spatafora J.W."/>
            <person name="Visel A."/>
            <person name="Grigoriev I.V."/>
        </authorList>
    </citation>
    <scope>NUCLEOTIDE SEQUENCE [LARGE SCALE GENOMIC DNA]</scope>
    <source>
        <strain evidence="1 2">JEL800</strain>
    </source>
</reference>
<gene>
    <name evidence="1" type="ORF">BCR33DRAFT_245958</name>
</gene>
<organism evidence="1 2">
    <name type="scientific">Rhizoclosmatium globosum</name>
    <dbReference type="NCBI Taxonomy" id="329046"/>
    <lineage>
        <taxon>Eukaryota</taxon>
        <taxon>Fungi</taxon>
        <taxon>Fungi incertae sedis</taxon>
        <taxon>Chytridiomycota</taxon>
        <taxon>Chytridiomycota incertae sedis</taxon>
        <taxon>Chytridiomycetes</taxon>
        <taxon>Chytridiales</taxon>
        <taxon>Chytriomycetaceae</taxon>
        <taxon>Rhizoclosmatium</taxon>
    </lineage>
</organism>
<evidence type="ECO:0000313" key="1">
    <source>
        <dbReference type="EMBL" id="ORY43677.1"/>
    </source>
</evidence>
<evidence type="ECO:0000313" key="2">
    <source>
        <dbReference type="Proteomes" id="UP000193642"/>
    </source>
</evidence>
<dbReference type="OrthoDB" id="10500681at2759"/>
<dbReference type="Proteomes" id="UP000193642">
    <property type="component" value="Unassembled WGS sequence"/>
</dbReference>
<dbReference type="EMBL" id="MCGO01000024">
    <property type="protein sequence ID" value="ORY43677.1"/>
    <property type="molecule type" value="Genomic_DNA"/>
</dbReference>
<keyword evidence="2" id="KW-1185">Reference proteome</keyword>
<name>A0A1Y2C9U7_9FUNG</name>
<sequence>MQLTEDGTQLIVSVNSEHQVLASVAFTVSAGVGKKRAQKEVGFVVVNGVGTFKAVSTSTASAVTAATVRNTSGSGTLVTQATAVPTQGYPAPTVVVPTSKQEVTQGYVAPDAIPPDKGSSFSRVCRSSQCCPSFNQILEHSRQCCL</sequence>
<protein>
    <submittedName>
        <fullName evidence="1">Uncharacterized protein</fullName>
    </submittedName>
</protein>
<comment type="caution">
    <text evidence="1">The sequence shown here is derived from an EMBL/GenBank/DDBJ whole genome shotgun (WGS) entry which is preliminary data.</text>
</comment>